<dbReference type="InterPro" id="IPR050595">
    <property type="entry name" value="Bact_response_regulator"/>
</dbReference>
<dbReference type="InterPro" id="IPR011006">
    <property type="entry name" value="CheY-like_superfamily"/>
</dbReference>
<organism evidence="3">
    <name type="scientific">marine sediment metagenome</name>
    <dbReference type="NCBI Taxonomy" id="412755"/>
    <lineage>
        <taxon>unclassified sequences</taxon>
        <taxon>metagenomes</taxon>
        <taxon>ecological metagenomes</taxon>
    </lineage>
</organism>
<feature type="domain" description="Response regulatory" evidence="2">
    <location>
        <begin position="230"/>
        <end position="343"/>
    </location>
</feature>
<proteinExistence type="predicted"/>
<evidence type="ECO:0000313" key="3">
    <source>
        <dbReference type="EMBL" id="KKK95767.1"/>
    </source>
</evidence>
<dbReference type="PANTHER" id="PTHR44591">
    <property type="entry name" value="STRESS RESPONSE REGULATOR PROTEIN 1"/>
    <property type="match status" value="1"/>
</dbReference>
<keyword evidence="1" id="KW-0597">Phosphoprotein</keyword>
<dbReference type="Gene3D" id="3.40.50.2300">
    <property type="match status" value="1"/>
</dbReference>
<dbReference type="SMART" id="SM00448">
    <property type="entry name" value="REC"/>
    <property type="match status" value="1"/>
</dbReference>
<evidence type="ECO:0000256" key="1">
    <source>
        <dbReference type="ARBA" id="ARBA00022553"/>
    </source>
</evidence>
<accession>A0A0F8ZPF7</accession>
<dbReference type="EMBL" id="LAZR01046765">
    <property type="protein sequence ID" value="KKK95767.1"/>
    <property type="molecule type" value="Genomic_DNA"/>
</dbReference>
<name>A0A0F8ZPF7_9ZZZZ</name>
<comment type="caution">
    <text evidence="3">The sequence shown here is derived from an EMBL/GenBank/DDBJ whole genome shotgun (WGS) entry which is preliminary data.</text>
</comment>
<dbReference type="AlphaFoldDB" id="A0A0F8ZPF7"/>
<gene>
    <name evidence="3" type="ORF">LCGC14_2669500</name>
</gene>
<protein>
    <recommendedName>
        <fullName evidence="2">Response regulatory domain-containing protein</fullName>
    </recommendedName>
</protein>
<dbReference type="InterPro" id="IPR001789">
    <property type="entry name" value="Sig_transdc_resp-reg_receiver"/>
</dbReference>
<dbReference type="PANTHER" id="PTHR44591:SF3">
    <property type="entry name" value="RESPONSE REGULATORY DOMAIN-CONTAINING PROTEIN"/>
    <property type="match status" value="1"/>
</dbReference>
<dbReference type="SUPFAM" id="SSF52172">
    <property type="entry name" value="CheY-like"/>
    <property type="match status" value="1"/>
</dbReference>
<evidence type="ECO:0000259" key="2">
    <source>
        <dbReference type="PROSITE" id="PS50110"/>
    </source>
</evidence>
<feature type="non-terminal residue" evidence="3">
    <location>
        <position position="355"/>
    </location>
</feature>
<sequence length="355" mass="37710">MAKGLGIATLALGAFWAGWKAGEFLAEQLGVQENAVANWWDGIREAFGAESVADIRASADAVSQTFGTYRTQAEIAADETARLAQILADELAPALVTVNTAAGDGVDPATRYAEAIAALGIIPQEELDTELENLAIAIKSGEQPVATMRPLLEEYRKKLEEIGRLNPEVGKTIDALTQDINEQDAAVDGIVGTMPAATNALDLFGGSMAGLPASVKATGDSIEDALTRMAAASDSNAFALAEVIAEGLSRLGHETVTVNSGEAAISRVGAQRFDVVVTDMRMPGMDGSQLLVEVMRRCPATVRMILSGQCERQSVLKCVGPTHQFLTKPCDSQMLKTTVARACRLRDHLPEEWIK</sequence>
<dbReference type="Pfam" id="PF00072">
    <property type="entry name" value="Response_reg"/>
    <property type="match status" value="1"/>
</dbReference>
<dbReference type="PROSITE" id="PS50110">
    <property type="entry name" value="RESPONSE_REGULATORY"/>
    <property type="match status" value="1"/>
</dbReference>
<dbReference type="GO" id="GO:0000160">
    <property type="term" value="P:phosphorelay signal transduction system"/>
    <property type="evidence" value="ECO:0007669"/>
    <property type="project" value="InterPro"/>
</dbReference>
<reference evidence="3" key="1">
    <citation type="journal article" date="2015" name="Nature">
        <title>Complex archaea that bridge the gap between prokaryotes and eukaryotes.</title>
        <authorList>
            <person name="Spang A."/>
            <person name="Saw J.H."/>
            <person name="Jorgensen S.L."/>
            <person name="Zaremba-Niedzwiedzka K."/>
            <person name="Martijn J."/>
            <person name="Lind A.E."/>
            <person name="van Eijk R."/>
            <person name="Schleper C."/>
            <person name="Guy L."/>
            <person name="Ettema T.J."/>
        </authorList>
    </citation>
    <scope>NUCLEOTIDE SEQUENCE</scope>
</reference>